<keyword evidence="1" id="KW-0812">Transmembrane</keyword>
<name>A0A6L5WKU5_9BACT</name>
<dbReference type="Proteomes" id="UP000476338">
    <property type="component" value="Unassembled WGS sequence"/>
</dbReference>
<dbReference type="RefSeq" id="WP_154571137.1">
    <property type="nucleotide sequence ID" value="NZ_VWSJ01000027.1"/>
</dbReference>
<keyword evidence="3" id="KW-1185">Reference proteome</keyword>
<gene>
    <name evidence="2" type="ORF">F1B92_06820</name>
</gene>
<comment type="caution">
    <text evidence="2">The sequence shown here is derived from an EMBL/GenBank/DDBJ whole genome shotgun (WGS) entry which is preliminary data.</text>
</comment>
<sequence>MFNFNNIITYLDYITIIFAFCAMFASGYNLFSRRKDMEEIEIFIINKDKKIKLPIRILRKNITRAEIKGIVSDFEKDHNFTISYLKSPEFLNDIFLIQKGKKDVLVIEIKEYDKFDFNENDMLIKDLNESNHDFRDAIDK</sequence>
<reference evidence="2 3" key="2">
    <citation type="submission" date="2020-03" db="EMBL/GenBank/DDBJ databases">
        <title>Campylobacter portucalensis sp. nov., a new species of Campylobacter isolated from the reproductive tract of bulls.</title>
        <authorList>
            <person name="Silva M.F."/>
            <person name="Pereira G."/>
            <person name="Carneiro C."/>
            <person name="Hemphill A."/>
            <person name="Mateus L."/>
            <person name="Lopes-Da-Costa L."/>
            <person name="Silva E."/>
        </authorList>
    </citation>
    <scope>NUCLEOTIDE SEQUENCE [LARGE SCALE GENOMIC DNA]</scope>
    <source>
        <strain evidence="2 3">FMV-PI01</strain>
    </source>
</reference>
<evidence type="ECO:0000256" key="1">
    <source>
        <dbReference type="SAM" id="Phobius"/>
    </source>
</evidence>
<feature type="transmembrane region" description="Helical" evidence="1">
    <location>
        <begin position="13"/>
        <end position="31"/>
    </location>
</feature>
<keyword evidence="1" id="KW-0472">Membrane</keyword>
<dbReference type="AlphaFoldDB" id="A0A6L5WKU5"/>
<accession>A0A6L5WKU5</accession>
<dbReference type="EMBL" id="VWSJ01000027">
    <property type="protein sequence ID" value="MSN96877.1"/>
    <property type="molecule type" value="Genomic_DNA"/>
</dbReference>
<evidence type="ECO:0000313" key="3">
    <source>
        <dbReference type="Proteomes" id="UP000476338"/>
    </source>
</evidence>
<protein>
    <submittedName>
        <fullName evidence="2">Uncharacterized protein</fullName>
    </submittedName>
</protein>
<organism evidence="2 3">
    <name type="scientific">Campylobacter portucalensis</name>
    <dbReference type="NCBI Taxonomy" id="2608384"/>
    <lineage>
        <taxon>Bacteria</taxon>
        <taxon>Pseudomonadati</taxon>
        <taxon>Campylobacterota</taxon>
        <taxon>Epsilonproteobacteria</taxon>
        <taxon>Campylobacterales</taxon>
        <taxon>Campylobacteraceae</taxon>
        <taxon>Campylobacter</taxon>
    </lineage>
</organism>
<reference evidence="2 3" key="1">
    <citation type="submission" date="2019-09" db="EMBL/GenBank/DDBJ databases">
        <authorList>
            <person name="Silva M."/>
            <person name="Pereira G."/>
            <person name="Lopes-Da-Costa L."/>
            <person name="Silva E."/>
        </authorList>
    </citation>
    <scope>NUCLEOTIDE SEQUENCE [LARGE SCALE GENOMIC DNA]</scope>
    <source>
        <strain evidence="2 3">FMV-PI01</strain>
    </source>
</reference>
<keyword evidence="1" id="KW-1133">Transmembrane helix</keyword>
<proteinExistence type="predicted"/>
<evidence type="ECO:0000313" key="2">
    <source>
        <dbReference type="EMBL" id="MSN96877.1"/>
    </source>
</evidence>